<dbReference type="InterPro" id="IPR023298">
    <property type="entry name" value="ATPase_P-typ_TM_dom_sf"/>
</dbReference>
<feature type="transmembrane region" description="Helical" evidence="3">
    <location>
        <begin position="398"/>
        <end position="415"/>
    </location>
</feature>
<keyword evidence="3" id="KW-0812">Transmembrane</keyword>
<dbReference type="PANTHER" id="PTHR43294">
    <property type="entry name" value="SODIUM/POTASSIUM-TRANSPORTING ATPASE SUBUNIT ALPHA"/>
    <property type="match status" value="1"/>
</dbReference>
<sequence length="454" mass="52277">MPIYCKFAGGNYVNEKGEIDLSRSPRRHAPRREYPIWDEGDGGAVETCIYPVKNYAGSENTPENFLMGDSSTYEAGDTAWYAMPTIESIEAMENHGYFEYIPWRSRLSEFWRDSWLSYDIQGPPESYSSPQIPDNGKPDLSENEIRSYFEKMTFGLWSICIKDPHMKRIVGKVNTAHTPEQLEAIQGWNASDYANGGSSWGCRKEGDALYGSLYPADNLYGEALFCNGDGSYYELANFSDPLKRKRLRSSNFRKKYFPKLKKQDPEAYKYLQYAMKCAELNDHPSNVQYCYDECSLRCEQMDSEMRLNNTARKKQCYNIASRMTQIQAGRHARTAFFLAVVLCQFSAAISLRTRWQSIYYVGFDNRTINAGLYAALLIAVWVIYSPMLNVIFSMAPIRFAHCFAGAPFAILFFIYEEVRKALMRGTSKTDFHEDNTRGSTSIRRIGWLEHHTFY</sequence>
<dbReference type="InterPro" id="IPR050510">
    <property type="entry name" value="Cation_transp_ATPase_P-type"/>
</dbReference>
<keyword evidence="3" id="KW-0472">Membrane</keyword>
<evidence type="ECO:0000256" key="3">
    <source>
        <dbReference type="SAM" id="Phobius"/>
    </source>
</evidence>
<protein>
    <recommendedName>
        <fullName evidence="4">Cation-transporting P-type ATPase C-terminal domain-containing protein</fullName>
    </recommendedName>
</protein>
<dbReference type="EMBL" id="HBGS01057223">
    <property type="protein sequence ID" value="CAD9480857.1"/>
    <property type="molecule type" value="Transcribed_RNA"/>
</dbReference>
<dbReference type="Gene3D" id="1.20.1110.10">
    <property type="entry name" value="Calcium-transporting ATPase, transmembrane domain"/>
    <property type="match status" value="1"/>
</dbReference>
<dbReference type="Pfam" id="PF00689">
    <property type="entry name" value="Cation_ATPase_C"/>
    <property type="match status" value="1"/>
</dbReference>
<evidence type="ECO:0000256" key="1">
    <source>
        <dbReference type="ARBA" id="ARBA00004651"/>
    </source>
</evidence>
<feature type="domain" description="Cation-transporting P-type ATPase C-terminal" evidence="4">
    <location>
        <begin position="325"/>
        <end position="422"/>
    </location>
</feature>
<dbReference type="GO" id="GO:0019829">
    <property type="term" value="F:ATPase-coupled monoatomic cation transmembrane transporter activity"/>
    <property type="evidence" value="ECO:0007669"/>
    <property type="project" value="TreeGrafter"/>
</dbReference>
<evidence type="ECO:0000256" key="2">
    <source>
        <dbReference type="ARBA" id="ARBA00022475"/>
    </source>
</evidence>
<dbReference type="GO" id="GO:1902600">
    <property type="term" value="P:proton transmembrane transport"/>
    <property type="evidence" value="ECO:0007669"/>
    <property type="project" value="TreeGrafter"/>
</dbReference>
<feature type="transmembrane region" description="Helical" evidence="3">
    <location>
        <begin position="372"/>
        <end position="392"/>
    </location>
</feature>
<dbReference type="PANTHER" id="PTHR43294:SF21">
    <property type="entry name" value="CATION TRANSPORTING ATPASE"/>
    <property type="match status" value="1"/>
</dbReference>
<dbReference type="InterPro" id="IPR006068">
    <property type="entry name" value="ATPase_P-typ_cation-transptr_C"/>
</dbReference>
<dbReference type="SUPFAM" id="SSF81665">
    <property type="entry name" value="Calcium ATPase, transmembrane domain M"/>
    <property type="match status" value="1"/>
</dbReference>
<proteinExistence type="predicted"/>
<accession>A0A7S2H593</accession>
<dbReference type="AlphaFoldDB" id="A0A7S2H593"/>
<organism evidence="5">
    <name type="scientific">Octactis speculum</name>
    <dbReference type="NCBI Taxonomy" id="3111310"/>
    <lineage>
        <taxon>Eukaryota</taxon>
        <taxon>Sar</taxon>
        <taxon>Stramenopiles</taxon>
        <taxon>Ochrophyta</taxon>
        <taxon>Dictyochophyceae</taxon>
        <taxon>Dictyochales</taxon>
        <taxon>Dictyochaceae</taxon>
        <taxon>Octactis</taxon>
    </lineage>
</organism>
<evidence type="ECO:0000259" key="4">
    <source>
        <dbReference type="Pfam" id="PF00689"/>
    </source>
</evidence>
<evidence type="ECO:0000313" key="5">
    <source>
        <dbReference type="EMBL" id="CAD9480857.1"/>
    </source>
</evidence>
<feature type="transmembrane region" description="Helical" evidence="3">
    <location>
        <begin position="332"/>
        <end position="351"/>
    </location>
</feature>
<keyword evidence="3" id="KW-1133">Transmembrane helix</keyword>
<dbReference type="GO" id="GO:0005886">
    <property type="term" value="C:plasma membrane"/>
    <property type="evidence" value="ECO:0007669"/>
    <property type="project" value="UniProtKB-SubCell"/>
</dbReference>
<comment type="subcellular location">
    <subcellularLocation>
        <location evidence="1">Cell membrane</location>
        <topology evidence="1">Multi-pass membrane protein</topology>
    </subcellularLocation>
</comment>
<name>A0A7S2H593_9STRA</name>
<keyword evidence="2" id="KW-1003">Cell membrane</keyword>
<reference evidence="5" key="1">
    <citation type="submission" date="2021-01" db="EMBL/GenBank/DDBJ databases">
        <authorList>
            <person name="Corre E."/>
            <person name="Pelletier E."/>
            <person name="Niang G."/>
            <person name="Scheremetjew M."/>
            <person name="Finn R."/>
            <person name="Kale V."/>
            <person name="Holt S."/>
            <person name="Cochrane G."/>
            <person name="Meng A."/>
            <person name="Brown T."/>
            <person name="Cohen L."/>
        </authorList>
    </citation>
    <scope>NUCLEOTIDE SEQUENCE</scope>
    <source>
        <strain evidence="5">CCMP1381</strain>
    </source>
</reference>
<gene>
    <name evidence="5" type="ORF">DSPE1174_LOCUS29853</name>
</gene>